<evidence type="ECO:0000256" key="7">
    <source>
        <dbReference type="ARBA" id="ARBA00022630"/>
    </source>
</evidence>
<dbReference type="HOGENOM" id="CLU_012192_0_0_6"/>
<feature type="domain" description="Acyl-CoA dehydrogenase C-terminal bacterial-type" evidence="16">
    <location>
        <begin position="518"/>
        <end position="797"/>
    </location>
</feature>
<evidence type="ECO:0000313" key="19">
    <source>
        <dbReference type="Proteomes" id="UP000253740"/>
    </source>
</evidence>
<evidence type="ECO:0000256" key="10">
    <source>
        <dbReference type="ARBA" id="ARBA00047882"/>
    </source>
</evidence>
<keyword evidence="12" id="KW-1133">Transmembrane helix</keyword>
<dbReference type="InterPro" id="IPR006091">
    <property type="entry name" value="Acyl-CoA_Oxase/DH_mid-dom"/>
</dbReference>
<dbReference type="GO" id="GO:0050660">
    <property type="term" value="F:flavin adenine dinucleotide binding"/>
    <property type="evidence" value="ECO:0007669"/>
    <property type="project" value="InterPro"/>
</dbReference>
<dbReference type="SUPFAM" id="SSF47203">
    <property type="entry name" value="Acyl-CoA dehydrogenase C-terminal domain-like"/>
    <property type="match status" value="1"/>
</dbReference>
<dbReference type="EMBL" id="DF970155">
    <property type="protein sequence ID" value="GAP65226.1"/>
    <property type="molecule type" value="Genomic_DNA"/>
</dbReference>
<dbReference type="PANTHER" id="PTHR48083:SF33">
    <property type="entry name" value="ACYL-COENZYME A DEHYDROGENASE"/>
    <property type="match status" value="1"/>
</dbReference>
<dbReference type="STRING" id="1475481.GCA_000953855_00524"/>
<evidence type="ECO:0000256" key="9">
    <source>
        <dbReference type="ARBA" id="ARBA00023002"/>
    </source>
</evidence>
<evidence type="ECO:0000256" key="8">
    <source>
        <dbReference type="ARBA" id="ARBA00022827"/>
    </source>
</evidence>
<reference evidence="17" key="1">
    <citation type="submission" date="2015-03" db="EMBL/GenBank/DDBJ databases">
        <title>Draft genome sequence of Mizugakiibacter sediminis skMP5.</title>
        <authorList>
            <person name="Watanabe T."/>
            <person name="Kojima H."/>
            <person name="Fukui M."/>
        </authorList>
    </citation>
    <scope>NUCLEOTIDE SEQUENCE</scope>
    <source>
        <strain evidence="17">SkMP5</strain>
    </source>
</reference>
<evidence type="ECO:0000256" key="12">
    <source>
        <dbReference type="SAM" id="Phobius"/>
    </source>
</evidence>
<organism evidence="18">
    <name type="scientific">Mizugakiibacter sediminis</name>
    <dbReference type="NCBI Taxonomy" id="1475481"/>
    <lineage>
        <taxon>Bacteria</taxon>
        <taxon>Pseudomonadati</taxon>
        <taxon>Pseudomonadota</taxon>
        <taxon>Gammaproteobacteria</taxon>
        <taxon>Lysobacterales</taxon>
        <taxon>Rhodanobacteraceae</taxon>
        <taxon>Mizugakiibacter</taxon>
    </lineage>
</organism>
<reference evidence="18" key="2">
    <citation type="submission" date="2015-08" db="EMBL/GenBank/DDBJ databases">
        <title>Complete DNA Sequence of Pseudomonas syringae pv. actinidiae, the Causal Agent of Kiwifruit Canker Disease.</title>
        <authorList>
            <person name="Rikkerink E.H.A."/>
            <person name="Fineran P.C."/>
        </authorList>
    </citation>
    <scope>NUCLEOTIDE SEQUENCE</scope>
    <source>
        <strain evidence="18">SkMP5</strain>
    </source>
</reference>
<accession>A0A0K8QKN6</accession>
<dbReference type="Pfam" id="PF02770">
    <property type="entry name" value="Acyl-CoA_dh_M"/>
    <property type="match status" value="1"/>
</dbReference>
<keyword evidence="7" id="KW-0285">Flavoprotein</keyword>
<name>A0A0K8QKN6_9GAMM</name>
<gene>
    <name evidence="17" type="ORF">MBSD_2047</name>
    <name evidence="18" type="ORF">MBSD_n0515</name>
</gene>
<comment type="catalytic activity">
    <reaction evidence="11">
        <text>a long-chain 2,3-saturated fatty acyl-CoA + oxidized [electron-transfer flavoprotein] + H(+) = a long-chain (2E)-enoyl-CoA + reduced [electron-transfer flavoprotein]</text>
        <dbReference type="Rhea" id="RHEA:17721"/>
        <dbReference type="Rhea" id="RHEA-COMP:10685"/>
        <dbReference type="Rhea" id="RHEA-COMP:10686"/>
        <dbReference type="ChEBI" id="CHEBI:15378"/>
        <dbReference type="ChEBI" id="CHEBI:57692"/>
        <dbReference type="ChEBI" id="CHEBI:58307"/>
        <dbReference type="ChEBI" id="CHEBI:83721"/>
        <dbReference type="ChEBI" id="CHEBI:83727"/>
        <dbReference type="EC" id="1.3.8.8"/>
    </reaction>
</comment>
<dbReference type="UniPathway" id="UPA00659"/>
<evidence type="ECO:0000256" key="1">
    <source>
        <dbReference type="ARBA" id="ARBA00001974"/>
    </source>
</evidence>
<evidence type="ECO:0000256" key="11">
    <source>
        <dbReference type="ARBA" id="ARBA00049247"/>
    </source>
</evidence>
<keyword evidence="9" id="KW-0560">Oxidoreductase</keyword>
<dbReference type="GO" id="GO:0005737">
    <property type="term" value="C:cytoplasm"/>
    <property type="evidence" value="ECO:0007669"/>
    <property type="project" value="TreeGrafter"/>
</dbReference>
<evidence type="ECO:0000259" key="14">
    <source>
        <dbReference type="Pfam" id="PF02770"/>
    </source>
</evidence>
<evidence type="ECO:0000259" key="13">
    <source>
        <dbReference type="Pfam" id="PF00441"/>
    </source>
</evidence>
<dbReference type="EC" id="1.3.8.8" evidence="5"/>
<evidence type="ECO:0000256" key="2">
    <source>
        <dbReference type="ARBA" id="ARBA00005005"/>
    </source>
</evidence>
<dbReference type="AlphaFoldDB" id="A0A0K8QKN6"/>
<dbReference type="FunFam" id="1.10.540.10:FF:000004">
    <property type="entry name" value="Acyl-CoA dehydrogenase"/>
    <property type="match status" value="1"/>
</dbReference>
<comment type="catalytic activity">
    <reaction evidence="10">
        <text>a medium-chain 2,3-saturated fatty acyl-CoA + oxidized [electron-transfer flavoprotein] + H(+) = a medium-chain (2E)-enoyl-CoA + reduced [electron-transfer flavoprotein]</text>
        <dbReference type="Rhea" id="RHEA:14477"/>
        <dbReference type="Rhea" id="RHEA-COMP:10685"/>
        <dbReference type="Rhea" id="RHEA-COMP:10686"/>
        <dbReference type="ChEBI" id="CHEBI:15378"/>
        <dbReference type="ChEBI" id="CHEBI:57692"/>
        <dbReference type="ChEBI" id="CHEBI:58307"/>
        <dbReference type="ChEBI" id="CHEBI:83723"/>
        <dbReference type="ChEBI" id="CHEBI:83726"/>
        <dbReference type="EC" id="1.3.8.7"/>
    </reaction>
</comment>
<dbReference type="InterPro" id="IPR050741">
    <property type="entry name" value="Acyl-CoA_dehydrogenase"/>
</dbReference>
<proteinExistence type="inferred from homology"/>
<dbReference type="GO" id="GO:0070991">
    <property type="term" value="F:medium-chain fatty acyl-CoA dehydrogenase activity"/>
    <property type="evidence" value="ECO:0007669"/>
    <property type="project" value="UniProtKB-EC"/>
</dbReference>
<evidence type="ECO:0000256" key="5">
    <source>
        <dbReference type="ARBA" id="ARBA00012040"/>
    </source>
</evidence>
<protein>
    <recommendedName>
        <fullName evidence="6">Acyl-coenzyme A dehydrogenase</fullName>
        <ecNumber evidence="4">1.3.8.7</ecNumber>
        <ecNumber evidence="5">1.3.8.8</ecNumber>
    </recommendedName>
</protein>
<feature type="domain" description="Acyl-CoA oxidase/dehydrogenase middle" evidence="14">
    <location>
        <begin position="241"/>
        <end position="339"/>
    </location>
</feature>
<dbReference type="InterPro" id="IPR046373">
    <property type="entry name" value="Acyl-CoA_Oxase/DH_mid-dom_sf"/>
</dbReference>
<dbReference type="OrthoDB" id="9802447at2"/>
<dbReference type="FunFam" id="1.20.140.10:FF:000009">
    <property type="entry name" value="Acyl-CoA dehydrogenase"/>
    <property type="match status" value="1"/>
</dbReference>
<dbReference type="NCBIfam" id="NF009586">
    <property type="entry name" value="PRK13026.1"/>
    <property type="match status" value="1"/>
</dbReference>
<keyword evidence="12" id="KW-0472">Membrane</keyword>
<dbReference type="EC" id="1.3.8.7" evidence="4"/>
<evidence type="ECO:0000256" key="6">
    <source>
        <dbReference type="ARBA" id="ARBA00020144"/>
    </source>
</evidence>
<dbReference type="InterPro" id="IPR009100">
    <property type="entry name" value="AcylCoA_DH/oxidase_NM_dom_sf"/>
</dbReference>
<dbReference type="PANTHER" id="PTHR48083">
    <property type="entry name" value="MEDIUM-CHAIN SPECIFIC ACYL-COA DEHYDROGENASE, MITOCHONDRIAL-RELATED"/>
    <property type="match status" value="1"/>
</dbReference>
<dbReference type="GO" id="GO:0004466">
    <property type="term" value="F:long-chain fatty acyl-CoA dehydrogenase activity"/>
    <property type="evidence" value="ECO:0007669"/>
    <property type="project" value="UniProtKB-EC"/>
</dbReference>
<evidence type="ECO:0000313" key="18">
    <source>
        <dbReference type="EMBL" id="GAP65226.1"/>
    </source>
</evidence>
<dbReference type="Pfam" id="PF02771">
    <property type="entry name" value="Acyl-CoA_dh_N"/>
    <property type="match status" value="1"/>
</dbReference>
<feature type="transmembrane region" description="Helical" evidence="12">
    <location>
        <begin position="49"/>
        <end position="68"/>
    </location>
</feature>
<dbReference type="InterPro" id="IPR036250">
    <property type="entry name" value="AcylCo_DH-like_C"/>
</dbReference>
<keyword evidence="12" id="KW-0812">Transmembrane</keyword>
<dbReference type="Pfam" id="PF00441">
    <property type="entry name" value="Acyl-CoA_dh_1"/>
    <property type="match status" value="1"/>
</dbReference>
<dbReference type="InterPro" id="IPR037069">
    <property type="entry name" value="AcylCoA_DH/ox_N_sf"/>
</dbReference>
<dbReference type="Gene3D" id="1.20.140.10">
    <property type="entry name" value="Butyryl-CoA Dehydrogenase, subunit A, domain 3"/>
    <property type="match status" value="1"/>
</dbReference>
<dbReference type="GO" id="GO:0033539">
    <property type="term" value="P:fatty acid beta-oxidation using acyl-CoA dehydrogenase"/>
    <property type="evidence" value="ECO:0007669"/>
    <property type="project" value="InterPro"/>
</dbReference>
<keyword evidence="19" id="KW-1185">Reference proteome</keyword>
<dbReference type="Gene3D" id="1.10.540.10">
    <property type="entry name" value="Acyl-CoA dehydrogenase/oxidase, N-terminal domain"/>
    <property type="match status" value="1"/>
</dbReference>
<comment type="cofactor">
    <cofactor evidence="1">
        <name>FAD</name>
        <dbReference type="ChEBI" id="CHEBI:57692"/>
    </cofactor>
</comment>
<dbReference type="Gene3D" id="2.40.110.10">
    <property type="entry name" value="Butyryl-CoA Dehydrogenase, subunit A, domain 2"/>
    <property type="match status" value="1"/>
</dbReference>
<dbReference type="EMBL" id="DF952381">
    <property type="protein sequence ID" value="GAN45498.1"/>
    <property type="molecule type" value="Genomic_DNA"/>
</dbReference>
<comment type="pathway">
    <text evidence="2">Lipid metabolism; fatty acid beta-oxidation.</text>
</comment>
<dbReference type="InterPro" id="IPR015396">
    <property type="entry name" value="FadE_C"/>
</dbReference>
<dbReference type="SUPFAM" id="SSF56645">
    <property type="entry name" value="Acyl-CoA dehydrogenase NM domain-like"/>
    <property type="match status" value="1"/>
</dbReference>
<feature type="domain" description="Acyl-CoA dehydrogenase/oxidase N-terminal" evidence="15">
    <location>
        <begin position="143"/>
        <end position="237"/>
    </location>
</feature>
<sequence length="806" mass="88334">MLLAAGIVLALVALLALGFLGRGYAAWVVAVGVLLLSWLWRGVAHPLLFHAVAAVYLALALVAGFAPLRRLLVSGALMRLMARVLPRLGDTERIALEAGTVWWDGALFSGAPDWRKLLDFPCKPPDEREQAFLDGPVAELCRRLDDWQIEQDRDLPPEVWDFLKRERFFGMIIPQRYGGLEFSEIAHSRVVTRIASRSIAAAVTVMVPNSLGPAELLLHYGTEQQKDRYLPRLARGEEIPCFALTGPEAGSDAAATQSEGVVERGVWEGRQVLGLRLNWHKRYITLAPVATLIGLAFRMKDPHGLLGDKEDLGITCALIPRNLPGIEIGQRHDPMGVPFQNGPIVGRDVFVPLDAIIGGKDGIGRGWRMLMECLAAGRSISLPALAVGAAQMSTRICGAYATVREQFDTPIGRFEGIEEPLARIAGLTYLMSAARTLTCGALDAGEKPAVLGSIVKAYLTESMRQVVADAMDIRAGAAIQRGPRNSLSRMWMAVPIGITVEGANILTRSMIVYGQGAIRCHPFVQHEIEAVAARDLGRFDRAIFGHVNFVFTRALRAWLLALTGSRLAPRPATPDLGRFYQHLTRLSSAFAFVSDLAMGTLGGALKRREKLSGRLADALAYLYLASAALKRYHDEPKIASNYDLARWGVALCLYRVQEALTGVLDNLPSRPAAWLARRIVFPLGARFRPPSDKLGRRAARAILEDREARLHLTEDIFVPPPDEVGLGQLEAALDKAVRALPIETKLRDAVRVGRLERAPGHMLDDLGLAAGVITAEEYELLNEARDARDLVVQVDAFDPQVYRQLR</sequence>
<dbReference type="NCBIfam" id="NF007000">
    <property type="entry name" value="PRK09463.1"/>
    <property type="match status" value="1"/>
</dbReference>
<dbReference type="Pfam" id="PF09317">
    <property type="entry name" value="ACDH_C"/>
    <property type="match status" value="1"/>
</dbReference>
<comment type="similarity">
    <text evidence="3">Belongs to the acyl-CoA dehydrogenase family.</text>
</comment>
<evidence type="ECO:0000259" key="16">
    <source>
        <dbReference type="Pfam" id="PF09317"/>
    </source>
</evidence>
<feature type="domain" description="Acyl-CoA dehydrogenase/oxidase C-terminal" evidence="13">
    <location>
        <begin position="364"/>
        <end position="511"/>
    </location>
</feature>
<keyword evidence="8" id="KW-0274">FAD</keyword>
<dbReference type="Proteomes" id="UP000253740">
    <property type="component" value="Unassembled WGS sequence"/>
</dbReference>
<evidence type="ECO:0000256" key="3">
    <source>
        <dbReference type="ARBA" id="ARBA00009347"/>
    </source>
</evidence>
<dbReference type="InterPro" id="IPR009075">
    <property type="entry name" value="AcylCo_DH/oxidase_C"/>
</dbReference>
<evidence type="ECO:0000259" key="15">
    <source>
        <dbReference type="Pfam" id="PF02771"/>
    </source>
</evidence>
<dbReference type="RefSeq" id="WP_082306438.1">
    <property type="nucleotide sequence ID" value="NZ_DF970155.1"/>
</dbReference>
<evidence type="ECO:0000313" key="17">
    <source>
        <dbReference type="EMBL" id="GAN45498.1"/>
    </source>
</evidence>
<evidence type="ECO:0000256" key="4">
    <source>
        <dbReference type="ARBA" id="ARBA00012033"/>
    </source>
</evidence>
<dbReference type="InterPro" id="IPR013786">
    <property type="entry name" value="AcylCoA_DH/ox_N"/>
</dbReference>